<evidence type="ECO:0000313" key="2">
    <source>
        <dbReference type="Proteomes" id="UP001215712"/>
    </source>
</evidence>
<dbReference type="PANTHER" id="PTHR42678">
    <property type="entry name" value="AMIDASE"/>
    <property type="match status" value="1"/>
</dbReference>
<accession>A0AAD6MVL6</accession>
<keyword evidence="2" id="KW-1185">Reference proteome</keyword>
<comment type="caution">
    <text evidence="1">The sequence shown here is derived from an EMBL/GenBank/DDBJ whole genome shotgun (WGS) entry which is preliminary data.</text>
</comment>
<dbReference type="AlphaFoldDB" id="A0AAD6MVL6"/>
<reference evidence="1" key="2">
    <citation type="submission" date="2023-01" db="EMBL/GenBank/DDBJ databases">
        <authorList>
            <person name="Petersen C."/>
        </authorList>
    </citation>
    <scope>NUCLEOTIDE SEQUENCE</scope>
    <source>
        <strain evidence="1">IBT 17514</strain>
    </source>
</reference>
<dbReference type="InterPro" id="IPR036928">
    <property type="entry name" value="AS_sf"/>
</dbReference>
<dbReference type="EMBL" id="JAQJAN010000008">
    <property type="protein sequence ID" value="KAJ5724815.1"/>
    <property type="molecule type" value="Genomic_DNA"/>
</dbReference>
<dbReference type="PANTHER" id="PTHR42678:SF34">
    <property type="entry name" value="OS04G0183300 PROTEIN"/>
    <property type="match status" value="1"/>
</dbReference>
<reference evidence="1" key="1">
    <citation type="journal article" date="2023" name="IMA Fungus">
        <title>Comparative genomic study of the Penicillium genus elucidates a diverse pangenome and 15 lateral gene transfer events.</title>
        <authorList>
            <person name="Petersen C."/>
            <person name="Sorensen T."/>
            <person name="Nielsen M.R."/>
            <person name="Sondergaard T.E."/>
            <person name="Sorensen J.L."/>
            <person name="Fitzpatrick D.A."/>
            <person name="Frisvad J.C."/>
            <person name="Nielsen K.L."/>
        </authorList>
    </citation>
    <scope>NUCLEOTIDE SEQUENCE</scope>
    <source>
        <strain evidence="1">IBT 17514</strain>
    </source>
</reference>
<name>A0AAD6MVL6_9EURO</name>
<dbReference type="Gene3D" id="3.90.1300.10">
    <property type="entry name" value="Amidase signature (AS) domain"/>
    <property type="match status" value="1"/>
</dbReference>
<dbReference type="Proteomes" id="UP001215712">
    <property type="component" value="Unassembled WGS sequence"/>
</dbReference>
<sequence>MLLIEPTFESIGGMAKTTADLAALIAVILEASEILRNVPDTLPTTWDGIPLGFVDPTKWQLPKELLTSGEDYNLQVVVSEVRDSVNAYLSTLISSPMKSLEDIIQFNKEKPEPQAGIDQKYLIQCQENNMSPDIANEARMAMRKVVGEDGIDKVLNEFGLDVIISPMDSPISTVAALAGYPSATVPLGYLEPSGRPIGFCLVAKANEEGELLSVMSTYEATMPSRRLPPRLIQGN</sequence>
<dbReference type="SUPFAM" id="SSF75304">
    <property type="entry name" value="Amidase signature (AS) enzymes"/>
    <property type="match status" value="1"/>
</dbReference>
<organism evidence="1 2">
    <name type="scientific">Penicillium malachiteum</name>
    <dbReference type="NCBI Taxonomy" id="1324776"/>
    <lineage>
        <taxon>Eukaryota</taxon>
        <taxon>Fungi</taxon>
        <taxon>Dikarya</taxon>
        <taxon>Ascomycota</taxon>
        <taxon>Pezizomycotina</taxon>
        <taxon>Eurotiomycetes</taxon>
        <taxon>Eurotiomycetidae</taxon>
        <taxon>Eurotiales</taxon>
        <taxon>Aspergillaceae</taxon>
        <taxon>Penicillium</taxon>
    </lineage>
</organism>
<gene>
    <name evidence="1" type="ORF">N7493_006543</name>
</gene>
<protein>
    <submittedName>
        <fullName evidence="1">Amidase signature enzyme</fullName>
    </submittedName>
</protein>
<proteinExistence type="predicted"/>
<evidence type="ECO:0000313" key="1">
    <source>
        <dbReference type="EMBL" id="KAJ5724815.1"/>
    </source>
</evidence>